<protein>
    <recommendedName>
        <fullName evidence="4">Pectate lyase-like protein</fullName>
    </recommendedName>
</protein>
<reference evidence="2 3" key="1">
    <citation type="submission" date="2018-03" db="EMBL/GenBank/DDBJ databases">
        <title>Genomic Encyclopedia of Archaeal and Bacterial Type Strains, Phase II (KMG-II): from individual species to whole genera.</title>
        <authorList>
            <person name="Goeker M."/>
        </authorList>
    </citation>
    <scope>NUCLEOTIDE SEQUENCE [LARGE SCALE GENOMIC DNA]</scope>
    <source>
        <strain evidence="2 3">DSM 45601</strain>
    </source>
</reference>
<feature type="region of interest" description="Disordered" evidence="1">
    <location>
        <begin position="1"/>
        <end position="23"/>
    </location>
</feature>
<dbReference type="EMBL" id="PVZC01000007">
    <property type="protein sequence ID" value="PRX96742.1"/>
    <property type="molecule type" value="Genomic_DNA"/>
</dbReference>
<dbReference type="InterPro" id="IPR059186">
    <property type="entry name" value="SACTE_4363"/>
</dbReference>
<proteinExistence type="predicted"/>
<comment type="caution">
    <text evidence="2">The sequence shown here is derived from an EMBL/GenBank/DDBJ whole genome shotgun (WGS) entry which is preliminary data.</text>
</comment>
<accession>A0A2T0PYZ6</accession>
<dbReference type="InterPro" id="IPR012334">
    <property type="entry name" value="Pectin_lyas_fold"/>
</dbReference>
<dbReference type="Gene3D" id="2.160.20.10">
    <property type="entry name" value="Single-stranded right-handed beta-helix, Pectin lyase-like"/>
    <property type="match status" value="1"/>
</dbReference>
<dbReference type="PROSITE" id="PS51318">
    <property type="entry name" value="TAT"/>
    <property type="match status" value="1"/>
</dbReference>
<keyword evidence="3" id="KW-1185">Reference proteome</keyword>
<gene>
    <name evidence="2" type="ORF">CLV72_107265</name>
</gene>
<evidence type="ECO:0000313" key="2">
    <source>
        <dbReference type="EMBL" id="PRX96742.1"/>
    </source>
</evidence>
<evidence type="ECO:0000256" key="1">
    <source>
        <dbReference type="SAM" id="MobiDB-lite"/>
    </source>
</evidence>
<dbReference type="SUPFAM" id="SSF51126">
    <property type="entry name" value="Pectin lyase-like"/>
    <property type="match status" value="1"/>
</dbReference>
<dbReference type="InterPro" id="IPR006311">
    <property type="entry name" value="TAT_signal"/>
</dbReference>
<evidence type="ECO:0008006" key="4">
    <source>
        <dbReference type="Google" id="ProtNLM"/>
    </source>
</evidence>
<dbReference type="CDD" id="cd23669">
    <property type="entry name" value="GH55_SacteLam55A-like"/>
    <property type="match status" value="1"/>
</dbReference>
<dbReference type="OrthoDB" id="2479530at2"/>
<organism evidence="2 3">
    <name type="scientific">Allonocardiopsis opalescens</name>
    <dbReference type="NCBI Taxonomy" id="1144618"/>
    <lineage>
        <taxon>Bacteria</taxon>
        <taxon>Bacillati</taxon>
        <taxon>Actinomycetota</taxon>
        <taxon>Actinomycetes</taxon>
        <taxon>Streptosporangiales</taxon>
        <taxon>Allonocardiopsis</taxon>
    </lineage>
</organism>
<feature type="compositionally biased region" description="Basic and acidic residues" evidence="1">
    <location>
        <begin position="1"/>
        <end position="13"/>
    </location>
</feature>
<dbReference type="Proteomes" id="UP000237846">
    <property type="component" value="Unassembled WGS sequence"/>
</dbReference>
<dbReference type="AlphaFoldDB" id="A0A2T0PYZ6"/>
<sequence length="607" mass="65708">MPQPEDPREHRAPAAEQPPTGALTRRATIVGLAATAVAAAVPGAASAAPARDTAAPAAVDPDFGPNVVIFDPSMPRQQIQDRLNAAFTAQETAQFGPGRYAFLFKPGHYQDIDVNVGYYTHIVGLGRQPDDVNITGWVRVIADWFGGNATQNFWRGAENLSVTPWDGVNRWAVSQAAPMRRVHVRGELPLWNGYDGWSSGGFMADCQVDRVVSGSQQQWFTRNSRLGEWAGSVWNMVFLGVEGAPPNHFPNPSHTTIDRTPYVREKPYLYVDGAGAFHVFRPEARRDSRGISWANGPTPGTSIPIGDFHIVRPGDSAASMNAALAQGRHLLITPGVYHLNQTLEVTRPDTIVLGMGLATLIPDNGITAIRVADVDGVQLAHLLVDAGPQESGTLVEIGPAGSSARHEGNPIHVHDVFARIGGAGAGRALRSLVVNSHDTIVDHVWLWRGDHGDGIGWEVNPAEHGLIVNGDNVTIYGLFAEHYRREQVIWNGERGRTYFFQCELPYDPPSQAAYMNGGERGFPAYLVADSVTDHRAWGLGVYCLFLEDASIVSERAIQAPRRSGVAFQHMVIVSLGQLGTINRVINDTGGPAGPGLNDGIYYLVSYP</sequence>
<dbReference type="RefSeq" id="WP_106250196.1">
    <property type="nucleotide sequence ID" value="NZ_PVZC01000007.1"/>
</dbReference>
<evidence type="ECO:0000313" key="3">
    <source>
        <dbReference type="Proteomes" id="UP000237846"/>
    </source>
</evidence>
<name>A0A2T0PYZ6_9ACTN</name>
<dbReference type="InterPro" id="IPR011050">
    <property type="entry name" value="Pectin_lyase_fold/virulence"/>
</dbReference>